<dbReference type="HOGENOM" id="CLU_2280081_0_0_1"/>
<dbReference type="EMBL" id="AMQN01021815">
    <property type="status" value="NOT_ANNOTATED_CDS"/>
    <property type="molecule type" value="Genomic_DNA"/>
</dbReference>
<dbReference type="EMBL" id="KB299177">
    <property type="protein sequence ID" value="ELU08289.1"/>
    <property type="molecule type" value="Genomic_DNA"/>
</dbReference>
<evidence type="ECO:0000313" key="1">
    <source>
        <dbReference type="EMBL" id="ELU08289.1"/>
    </source>
</evidence>
<dbReference type="EnsemblMetazoa" id="CapteT190875">
    <property type="protein sequence ID" value="CapteP190875"/>
    <property type="gene ID" value="CapteG190875"/>
</dbReference>
<proteinExistence type="predicted"/>
<reference evidence="1 3" key="2">
    <citation type="journal article" date="2013" name="Nature">
        <title>Insights into bilaterian evolution from three spiralian genomes.</title>
        <authorList>
            <person name="Simakov O."/>
            <person name="Marletaz F."/>
            <person name="Cho S.J."/>
            <person name="Edsinger-Gonzales E."/>
            <person name="Havlak P."/>
            <person name="Hellsten U."/>
            <person name="Kuo D.H."/>
            <person name="Larsson T."/>
            <person name="Lv J."/>
            <person name="Arendt D."/>
            <person name="Savage R."/>
            <person name="Osoegawa K."/>
            <person name="de Jong P."/>
            <person name="Grimwood J."/>
            <person name="Chapman J.A."/>
            <person name="Shapiro H."/>
            <person name="Aerts A."/>
            <person name="Otillar R.P."/>
            <person name="Terry A.Y."/>
            <person name="Boore J.L."/>
            <person name="Grigoriev I.V."/>
            <person name="Lindberg D.R."/>
            <person name="Seaver E.C."/>
            <person name="Weisblat D.A."/>
            <person name="Putnam N.H."/>
            <person name="Rokhsar D.S."/>
        </authorList>
    </citation>
    <scope>NUCLEOTIDE SEQUENCE</scope>
    <source>
        <strain evidence="1 3">I ESC-2004</strain>
    </source>
</reference>
<name>R7UP34_CAPTE</name>
<gene>
    <name evidence="1" type="ORF">CAPTEDRAFT_190875</name>
</gene>
<reference evidence="2" key="3">
    <citation type="submission" date="2015-06" db="UniProtKB">
        <authorList>
            <consortium name="EnsemblMetazoa"/>
        </authorList>
    </citation>
    <scope>IDENTIFICATION</scope>
</reference>
<sequence length="102" mass="12318">MCNKRTRGYQMCNKRTRGYQMCNKRTRGYQMCNKRTRGYQMQMMTDEESQLLRSFDSPPIIRQYGRVCAKKRKKAQRVSADVNEIELKEYRLTRHQLQVINS</sequence>
<reference evidence="3" key="1">
    <citation type="submission" date="2012-12" db="EMBL/GenBank/DDBJ databases">
        <authorList>
            <person name="Hellsten U."/>
            <person name="Grimwood J."/>
            <person name="Chapman J.A."/>
            <person name="Shapiro H."/>
            <person name="Aerts A."/>
            <person name="Otillar R.P."/>
            <person name="Terry A.Y."/>
            <person name="Boore J.L."/>
            <person name="Simakov O."/>
            <person name="Marletaz F."/>
            <person name="Cho S.-J."/>
            <person name="Edsinger-Gonzales E."/>
            <person name="Havlak P."/>
            <person name="Kuo D.-H."/>
            <person name="Larsson T."/>
            <person name="Lv J."/>
            <person name="Arendt D."/>
            <person name="Savage R."/>
            <person name="Osoegawa K."/>
            <person name="de Jong P."/>
            <person name="Lindberg D.R."/>
            <person name="Seaver E.C."/>
            <person name="Weisblat D.A."/>
            <person name="Putnam N.H."/>
            <person name="Grigoriev I.V."/>
            <person name="Rokhsar D.S."/>
        </authorList>
    </citation>
    <scope>NUCLEOTIDE SEQUENCE</scope>
    <source>
        <strain evidence="3">I ESC-2004</strain>
    </source>
</reference>
<evidence type="ECO:0000313" key="3">
    <source>
        <dbReference type="Proteomes" id="UP000014760"/>
    </source>
</evidence>
<accession>R7UP34</accession>
<keyword evidence="3" id="KW-1185">Reference proteome</keyword>
<dbReference type="EMBL" id="AMQN01021816">
    <property type="status" value="NOT_ANNOTATED_CDS"/>
    <property type="molecule type" value="Genomic_DNA"/>
</dbReference>
<protein>
    <submittedName>
        <fullName evidence="1 2">Uncharacterized protein</fullName>
    </submittedName>
</protein>
<dbReference type="Proteomes" id="UP000014760">
    <property type="component" value="Unassembled WGS sequence"/>
</dbReference>
<dbReference type="AlphaFoldDB" id="R7UP34"/>
<organism evidence="1">
    <name type="scientific">Capitella teleta</name>
    <name type="common">Polychaete worm</name>
    <dbReference type="NCBI Taxonomy" id="283909"/>
    <lineage>
        <taxon>Eukaryota</taxon>
        <taxon>Metazoa</taxon>
        <taxon>Spiralia</taxon>
        <taxon>Lophotrochozoa</taxon>
        <taxon>Annelida</taxon>
        <taxon>Polychaeta</taxon>
        <taxon>Sedentaria</taxon>
        <taxon>Scolecida</taxon>
        <taxon>Capitellidae</taxon>
        <taxon>Capitella</taxon>
    </lineage>
</organism>
<evidence type="ECO:0000313" key="2">
    <source>
        <dbReference type="EnsemblMetazoa" id="CapteP190875"/>
    </source>
</evidence>